<evidence type="ECO:0000313" key="2">
    <source>
        <dbReference type="EMBL" id="MBB4986676.1"/>
    </source>
</evidence>
<evidence type="ECO:0000256" key="1">
    <source>
        <dbReference type="SAM" id="MobiDB-lite"/>
    </source>
</evidence>
<proteinExistence type="predicted"/>
<dbReference type="Proteomes" id="UP000582643">
    <property type="component" value="Unassembled WGS sequence"/>
</dbReference>
<evidence type="ECO:0000313" key="3">
    <source>
        <dbReference type="Proteomes" id="UP000582643"/>
    </source>
</evidence>
<dbReference type="EMBL" id="JACHJY010000014">
    <property type="protein sequence ID" value="MBB4986676.1"/>
    <property type="molecule type" value="Genomic_DNA"/>
</dbReference>
<reference evidence="2 3" key="1">
    <citation type="submission" date="2020-08" db="EMBL/GenBank/DDBJ databases">
        <title>Genomic Encyclopedia of Type Strains, Phase III (KMG-III): the genomes of soil and plant-associated and newly described type strains.</title>
        <authorList>
            <person name="Whitman W."/>
        </authorList>
    </citation>
    <scope>NUCLEOTIDE SEQUENCE [LARGE SCALE GENOMIC DNA]</scope>
    <source>
        <strain evidence="2 3">SFB5A</strain>
    </source>
</reference>
<comment type="caution">
    <text evidence="2">The sequence shown here is derived from an EMBL/GenBank/DDBJ whole genome shotgun (WGS) entry which is preliminary data.</text>
</comment>
<dbReference type="AlphaFoldDB" id="A0A7W7U808"/>
<keyword evidence="3" id="KW-1185">Reference proteome</keyword>
<feature type="region of interest" description="Disordered" evidence="1">
    <location>
        <begin position="1"/>
        <end position="54"/>
    </location>
</feature>
<sequence>MVAQVEGALERGEDAGQEAAEAVDGSSVVADQVGTAAGEETELDDGFVAGPDRL</sequence>
<protein>
    <submittedName>
        <fullName evidence="2">Uncharacterized protein</fullName>
    </submittedName>
</protein>
<accession>A0A7W7U808</accession>
<gene>
    <name evidence="2" type="ORF">GGE06_007647</name>
</gene>
<organism evidence="2 3">
    <name type="scientific">Streptomyces nymphaeiformis</name>
    <dbReference type="NCBI Taxonomy" id="2663842"/>
    <lineage>
        <taxon>Bacteria</taxon>
        <taxon>Bacillati</taxon>
        <taxon>Actinomycetota</taxon>
        <taxon>Actinomycetes</taxon>
        <taxon>Kitasatosporales</taxon>
        <taxon>Streptomycetaceae</taxon>
        <taxon>Streptomyces</taxon>
    </lineage>
</organism>
<name>A0A7W7U808_9ACTN</name>